<reference evidence="1 2" key="1">
    <citation type="journal article" date="2019" name="Sci. Rep.">
        <title>Orb-weaving spider Araneus ventricosus genome elucidates the spidroin gene catalogue.</title>
        <authorList>
            <person name="Kono N."/>
            <person name="Nakamura H."/>
            <person name="Ohtoshi R."/>
            <person name="Moran D.A.P."/>
            <person name="Shinohara A."/>
            <person name="Yoshida Y."/>
            <person name="Fujiwara M."/>
            <person name="Mori M."/>
            <person name="Tomita M."/>
            <person name="Arakawa K."/>
        </authorList>
    </citation>
    <scope>NUCLEOTIDE SEQUENCE [LARGE SCALE GENOMIC DNA]</scope>
</reference>
<accession>A0A4Y2AZT5</accession>
<name>A0A4Y2AZT5_ARAVE</name>
<keyword evidence="2" id="KW-1185">Reference proteome</keyword>
<sequence length="224" mass="26016">MESSSTFKRISSANRDIEKIPAPLRSHISSPSLSPRTLYDEWNVALHSTEDISRTTLSQRYLFSFIHRILLLDRQTQRNVSKHQEEQKLRWNIGWQIPKEVDWTRRTHCLASTFVESNPCDFFQWGHLKLLACATPMDTPEDLIIARIVVAVADIKSIPGTFERGPELFLRRCGPCNHISCTLFIFFHFSVHSIKWTLFVLSDVSRSSVFSRTINDLYFNARTE</sequence>
<dbReference type="EMBL" id="BGPR01000044">
    <property type="protein sequence ID" value="GBL85612.1"/>
    <property type="molecule type" value="Genomic_DNA"/>
</dbReference>
<gene>
    <name evidence="1" type="ORF">AVEN_193082_1</name>
</gene>
<evidence type="ECO:0000313" key="1">
    <source>
        <dbReference type="EMBL" id="GBL85612.1"/>
    </source>
</evidence>
<proteinExistence type="predicted"/>
<protein>
    <submittedName>
        <fullName evidence="1">Uncharacterized protein</fullName>
    </submittedName>
</protein>
<evidence type="ECO:0000313" key="2">
    <source>
        <dbReference type="Proteomes" id="UP000499080"/>
    </source>
</evidence>
<dbReference type="AlphaFoldDB" id="A0A4Y2AZT5"/>
<dbReference type="Proteomes" id="UP000499080">
    <property type="component" value="Unassembled WGS sequence"/>
</dbReference>
<organism evidence="1 2">
    <name type="scientific">Araneus ventricosus</name>
    <name type="common">Orbweaver spider</name>
    <name type="synonym">Epeira ventricosa</name>
    <dbReference type="NCBI Taxonomy" id="182803"/>
    <lineage>
        <taxon>Eukaryota</taxon>
        <taxon>Metazoa</taxon>
        <taxon>Ecdysozoa</taxon>
        <taxon>Arthropoda</taxon>
        <taxon>Chelicerata</taxon>
        <taxon>Arachnida</taxon>
        <taxon>Araneae</taxon>
        <taxon>Araneomorphae</taxon>
        <taxon>Entelegynae</taxon>
        <taxon>Araneoidea</taxon>
        <taxon>Araneidae</taxon>
        <taxon>Araneus</taxon>
    </lineage>
</organism>
<comment type="caution">
    <text evidence="1">The sequence shown here is derived from an EMBL/GenBank/DDBJ whole genome shotgun (WGS) entry which is preliminary data.</text>
</comment>